<dbReference type="InterPro" id="IPR049940">
    <property type="entry name" value="GluQ/Sye"/>
</dbReference>
<dbReference type="EMBL" id="CP000878">
    <property type="protein sequence ID" value="ABX09304.1"/>
    <property type="molecule type" value="Genomic_DNA"/>
</dbReference>
<reference evidence="9 10" key="1">
    <citation type="journal article" date="2007" name="PLoS Genet.">
        <title>Patterns and implications of gene gain and loss in the evolution of Prochlorococcus.</title>
        <authorList>
            <person name="Kettler G.C."/>
            <person name="Martiny A.C."/>
            <person name="Huang K."/>
            <person name="Zucker J."/>
            <person name="Coleman M.L."/>
            <person name="Rodrigue S."/>
            <person name="Chen F."/>
            <person name="Lapidus A."/>
            <person name="Ferriera S."/>
            <person name="Johnson J."/>
            <person name="Steglich C."/>
            <person name="Church G.M."/>
            <person name="Richardson P."/>
            <person name="Chisholm S.W."/>
        </authorList>
    </citation>
    <scope>NUCLEOTIDE SEQUENCE [LARGE SCALE GENOMIC DNA]</scope>
    <source>
        <strain evidence="10">MIT 9211</strain>
    </source>
</reference>
<dbReference type="OrthoDB" id="9807503at2"/>
<keyword evidence="10" id="KW-1185">Reference proteome</keyword>
<gene>
    <name evidence="9" type="ordered locus">P9211_13731</name>
</gene>
<proteinExistence type="inferred from homology"/>
<dbReference type="GO" id="GO:0006424">
    <property type="term" value="P:glutamyl-tRNA aminoacylation"/>
    <property type="evidence" value="ECO:0007669"/>
    <property type="project" value="TreeGrafter"/>
</dbReference>
<organism evidence="9 10">
    <name type="scientific">Prochlorococcus marinus (strain MIT 9211)</name>
    <dbReference type="NCBI Taxonomy" id="93059"/>
    <lineage>
        <taxon>Bacteria</taxon>
        <taxon>Bacillati</taxon>
        <taxon>Cyanobacteriota</taxon>
        <taxon>Cyanophyceae</taxon>
        <taxon>Synechococcales</taxon>
        <taxon>Prochlorococcaceae</taxon>
        <taxon>Prochlorococcus</taxon>
    </lineage>
</organism>
<dbReference type="InterPro" id="IPR020058">
    <property type="entry name" value="Glu/Gln-tRNA-synth_Ib_cat-dom"/>
</dbReference>
<name>A9BBU2_PROM4</name>
<keyword evidence="2" id="KW-0479">Metal-binding</keyword>
<evidence type="ECO:0000259" key="8">
    <source>
        <dbReference type="Pfam" id="PF00749"/>
    </source>
</evidence>
<comment type="similarity">
    <text evidence="7">Belongs to the class-I aminoacyl-tRNA synthetase family.</text>
</comment>
<dbReference type="PRINTS" id="PR00987">
    <property type="entry name" value="TRNASYNTHGLU"/>
</dbReference>
<keyword evidence="1 7" id="KW-0436">Ligase</keyword>
<keyword evidence="4" id="KW-0862">Zinc</keyword>
<dbReference type="InterPro" id="IPR000924">
    <property type="entry name" value="Glu/Gln-tRNA-synth"/>
</dbReference>
<evidence type="ECO:0000256" key="6">
    <source>
        <dbReference type="ARBA" id="ARBA00023146"/>
    </source>
</evidence>
<dbReference type="RefSeq" id="WP_012195925.1">
    <property type="nucleotide sequence ID" value="NC_009976.1"/>
</dbReference>
<dbReference type="Gene3D" id="3.40.50.620">
    <property type="entry name" value="HUPs"/>
    <property type="match status" value="1"/>
</dbReference>
<dbReference type="STRING" id="93059.P9211_13731"/>
<dbReference type="AlphaFoldDB" id="A9BBU2"/>
<accession>A9BBU2</accession>
<sequence>MATCKSLNEGLFEAFNVGKSLRGKGYCGRFAPSPTGPLHLGNLRTALVSWLKARMSQGKWLLRIDDLDTPRNRPGAIESIQNDLLWLGLSWDDQVVFQSQRIDLYVSALSFFKSQGKIFACQCTRKTLDKDNNTFGEFITYSGKCKNLGLDLEPKKDQLTSWRLKVNKKFSRTAGDLIVRRSDGFIAYHLATVVDELTLGINEVIRGNDLNPAMYVQLAIFDAFNQSPISYGHVPLMLNSDGTKLSKRHGGVCVDSLKKQGMNSSKVIGCLASDLKLVPSNTELSSLELLDYLRSKKTNLDNLLQERFTSEN</sequence>
<dbReference type="InterPro" id="IPR001412">
    <property type="entry name" value="aa-tRNA-synth_I_CS"/>
</dbReference>
<keyword evidence="5 7" id="KW-0067">ATP-binding</keyword>
<dbReference type="GO" id="GO:0005524">
    <property type="term" value="F:ATP binding"/>
    <property type="evidence" value="ECO:0007669"/>
    <property type="project" value="UniProtKB-KW"/>
</dbReference>
<dbReference type="GO" id="GO:0005829">
    <property type="term" value="C:cytosol"/>
    <property type="evidence" value="ECO:0007669"/>
    <property type="project" value="TreeGrafter"/>
</dbReference>
<dbReference type="HOGENOM" id="CLU_015768_0_0_3"/>
<dbReference type="KEGG" id="pmj:P9211_13731"/>
<evidence type="ECO:0000256" key="4">
    <source>
        <dbReference type="ARBA" id="ARBA00022833"/>
    </source>
</evidence>
<evidence type="ECO:0000313" key="10">
    <source>
        <dbReference type="Proteomes" id="UP000000788"/>
    </source>
</evidence>
<evidence type="ECO:0000256" key="3">
    <source>
        <dbReference type="ARBA" id="ARBA00022741"/>
    </source>
</evidence>
<dbReference type="GO" id="GO:0004818">
    <property type="term" value="F:glutamate-tRNA ligase activity"/>
    <property type="evidence" value="ECO:0007669"/>
    <property type="project" value="UniProtKB-EC"/>
</dbReference>
<dbReference type="PANTHER" id="PTHR43311:SF1">
    <property type="entry name" value="GLUTAMYL-Q TRNA(ASP) SYNTHETASE"/>
    <property type="match status" value="1"/>
</dbReference>
<dbReference type="InterPro" id="IPR014729">
    <property type="entry name" value="Rossmann-like_a/b/a_fold"/>
</dbReference>
<dbReference type="PANTHER" id="PTHR43311">
    <property type="entry name" value="GLUTAMATE--TRNA LIGASE"/>
    <property type="match status" value="1"/>
</dbReference>
<dbReference type="PROSITE" id="PS00178">
    <property type="entry name" value="AA_TRNA_LIGASE_I"/>
    <property type="match status" value="1"/>
</dbReference>
<evidence type="ECO:0000256" key="2">
    <source>
        <dbReference type="ARBA" id="ARBA00022723"/>
    </source>
</evidence>
<evidence type="ECO:0000256" key="1">
    <source>
        <dbReference type="ARBA" id="ARBA00022598"/>
    </source>
</evidence>
<keyword evidence="3 7" id="KW-0547">Nucleotide-binding</keyword>
<protein>
    <submittedName>
        <fullName evidence="9">Glutamate--tRNA ligase</fullName>
        <ecNumber evidence="9">6.1.1.17</ecNumber>
    </submittedName>
</protein>
<dbReference type="NCBIfam" id="NF004314">
    <property type="entry name" value="PRK05710.1-3"/>
    <property type="match status" value="1"/>
</dbReference>
<dbReference type="EC" id="6.1.1.17" evidence="9"/>
<evidence type="ECO:0000256" key="7">
    <source>
        <dbReference type="RuleBase" id="RU363037"/>
    </source>
</evidence>
<dbReference type="Proteomes" id="UP000000788">
    <property type="component" value="Chromosome"/>
</dbReference>
<keyword evidence="6 7" id="KW-0030">Aminoacyl-tRNA synthetase</keyword>
<keyword evidence="7" id="KW-0648">Protein biosynthesis</keyword>
<evidence type="ECO:0000256" key="5">
    <source>
        <dbReference type="ARBA" id="ARBA00022840"/>
    </source>
</evidence>
<dbReference type="SUPFAM" id="SSF52374">
    <property type="entry name" value="Nucleotidylyl transferase"/>
    <property type="match status" value="1"/>
</dbReference>
<feature type="domain" description="Glutamyl/glutaminyl-tRNA synthetase class Ib catalytic" evidence="8">
    <location>
        <begin position="29"/>
        <end position="267"/>
    </location>
</feature>
<dbReference type="Pfam" id="PF00749">
    <property type="entry name" value="tRNA-synt_1c"/>
    <property type="match status" value="1"/>
</dbReference>
<evidence type="ECO:0000313" key="9">
    <source>
        <dbReference type="EMBL" id="ABX09304.1"/>
    </source>
</evidence>
<dbReference type="eggNOG" id="COG0008">
    <property type="taxonomic scope" value="Bacteria"/>
</dbReference>